<accession>A0A087SP88</accession>
<dbReference type="PROSITE" id="PS01094">
    <property type="entry name" value="UPF0076"/>
    <property type="match status" value="1"/>
</dbReference>
<name>A0A087SP88_AUXPR</name>
<dbReference type="Pfam" id="PF01042">
    <property type="entry name" value="Ribonuc_L-PSP"/>
    <property type="match status" value="2"/>
</dbReference>
<evidence type="ECO:0000313" key="3">
    <source>
        <dbReference type="Proteomes" id="UP000028924"/>
    </source>
</evidence>
<dbReference type="GO" id="GO:0005739">
    <property type="term" value="C:mitochondrion"/>
    <property type="evidence" value="ECO:0007669"/>
    <property type="project" value="TreeGrafter"/>
</dbReference>
<dbReference type="CDD" id="cd00448">
    <property type="entry name" value="YjgF_YER057c_UK114_family"/>
    <property type="match status" value="1"/>
</dbReference>
<dbReference type="PANTHER" id="PTHR11803">
    <property type="entry name" value="2-IMINOBUTANOATE/2-IMINOPROPANOATE DEAMINASE RIDA"/>
    <property type="match status" value="1"/>
</dbReference>
<sequence>MASLAFRTLPFVSLTNSTRAIPQRIAHNHRFPPRPRHIAMSSISREVIATENAPGAVGAYSQAIKANGFVYISGQVPLVPGVNAVYGKYFPVDPPARAAYAVRDLPLGAKVEIEAVALAP</sequence>
<dbReference type="eggNOG" id="KOG2317">
    <property type="taxonomic scope" value="Eukaryota"/>
</dbReference>
<dbReference type="AlphaFoldDB" id="A0A087SP88"/>
<dbReference type="Gene3D" id="3.30.1330.40">
    <property type="entry name" value="RutC-like"/>
    <property type="match status" value="2"/>
</dbReference>
<evidence type="ECO:0000313" key="2">
    <source>
        <dbReference type="EMBL" id="KFM27542.1"/>
    </source>
</evidence>
<dbReference type="PANTHER" id="PTHR11803:SF39">
    <property type="entry name" value="2-IMINOBUTANOATE_2-IMINOPROPANOATE DEAMINASE"/>
    <property type="match status" value="1"/>
</dbReference>
<dbReference type="KEGG" id="apro:F751_4121"/>
<dbReference type="SUPFAM" id="SSF55298">
    <property type="entry name" value="YjgF-like"/>
    <property type="match status" value="1"/>
</dbReference>
<comment type="similarity">
    <text evidence="1">Belongs to the RutC family.</text>
</comment>
<dbReference type="GeneID" id="23615512"/>
<reference evidence="2 3" key="1">
    <citation type="journal article" date="2014" name="BMC Genomics">
        <title>Oil accumulation mechanisms of the oleaginous microalga Chlorella protothecoides revealed through its genome, transcriptomes, and proteomes.</title>
        <authorList>
            <person name="Gao C."/>
            <person name="Wang Y."/>
            <person name="Shen Y."/>
            <person name="Yan D."/>
            <person name="He X."/>
            <person name="Dai J."/>
            <person name="Wu Q."/>
        </authorList>
    </citation>
    <scope>NUCLEOTIDE SEQUENCE [LARGE SCALE GENOMIC DNA]</scope>
    <source>
        <strain evidence="2 3">0710</strain>
    </source>
</reference>
<dbReference type="GO" id="GO:0019239">
    <property type="term" value="F:deaminase activity"/>
    <property type="evidence" value="ECO:0007669"/>
    <property type="project" value="TreeGrafter"/>
</dbReference>
<dbReference type="GO" id="GO:0005829">
    <property type="term" value="C:cytosol"/>
    <property type="evidence" value="ECO:0007669"/>
    <property type="project" value="TreeGrafter"/>
</dbReference>
<dbReference type="InterPro" id="IPR035959">
    <property type="entry name" value="RutC-like_sf"/>
</dbReference>
<dbReference type="RefSeq" id="XP_011400525.1">
    <property type="nucleotide sequence ID" value="XM_011402223.1"/>
</dbReference>
<dbReference type="OrthoDB" id="309640at2759"/>
<protein>
    <submittedName>
        <fullName evidence="2">Ribonuclease</fullName>
    </submittedName>
</protein>
<keyword evidence="3" id="KW-1185">Reference proteome</keyword>
<evidence type="ECO:0000256" key="1">
    <source>
        <dbReference type="ARBA" id="ARBA00010552"/>
    </source>
</evidence>
<dbReference type="STRING" id="3075.A0A087SP88"/>
<gene>
    <name evidence="2" type="ORF">F751_4121</name>
</gene>
<proteinExistence type="inferred from homology"/>
<dbReference type="InterPro" id="IPR006175">
    <property type="entry name" value="YjgF/YER057c/UK114"/>
</dbReference>
<dbReference type="Proteomes" id="UP000028924">
    <property type="component" value="Unassembled WGS sequence"/>
</dbReference>
<organism evidence="2 3">
    <name type="scientific">Auxenochlorella protothecoides</name>
    <name type="common">Green microalga</name>
    <name type="synonym">Chlorella protothecoides</name>
    <dbReference type="NCBI Taxonomy" id="3075"/>
    <lineage>
        <taxon>Eukaryota</taxon>
        <taxon>Viridiplantae</taxon>
        <taxon>Chlorophyta</taxon>
        <taxon>core chlorophytes</taxon>
        <taxon>Trebouxiophyceae</taxon>
        <taxon>Chlorellales</taxon>
        <taxon>Chlorellaceae</taxon>
        <taxon>Auxenochlorella</taxon>
    </lineage>
</organism>
<dbReference type="InterPro" id="IPR019897">
    <property type="entry name" value="RidA_CS"/>
</dbReference>
<dbReference type="EMBL" id="KL662149">
    <property type="protein sequence ID" value="KFM27542.1"/>
    <property type="molecule type" value="Genomic_DNA"/>
</dbReference>